<dbReference type="Proteomes" id="UP000184268">
    <property type="component" value="Unassembled WGS sequence"/>
</dbReference>
<keyword evidence="2" id="KW-1185">Reference proteome</keyword>
<organism evidence="1 2">
    <name type="scientific">Ferrimonas marina</name>
    <dbReference type="NCBI Taxonomy" id="299255"/>
    <lineage>
        <taxon>Bacteria</taxon>
        <taxon>Pseudomonadati</taxon>
        <taxon>Pseudomonadota</taxon>
        <taxon>Gammaproteobacteria</taxon>
        <taxon>Alteromonadales</taxon>
        <taxon>Ferrimonadaceae</taxon>
        <taxon>Ferrimonas</taxon>
    </lineage>
</organism>
<accession>A0A1M5TE65</accession>
<name>A0A1M5TE65_9GAMM</name>
<reference evidence="2" key="1">
    <citation type="submission" date="2016-11" db="EMBL/GenBank/DDBJ databases">
        <authorList>
            <person name="Varghese N."/>
            <person name="Submissions S."/>
        </authorList>
    </citation>
    <scope>NUCLEOTIDE SEQUENCE [LARGE SCALE GENOMIC DNA]</scope>
    <source>
        <strain evidence="2">DSM 16917</strain>
    </source>
</reference>
<dbReference type="AlphaFoldDB" id="A0A1M5TE65"/>
<dbReference type="STRING" id="299255.SAMN02745129_2105"/>
<dbReference type="EMBL" id="FQXG01000003">
    <property type="protein sequence ID" value="SHH49019.1"/>
    <property type="molecule type" value="Genomic_DNA"/>
</dbReference>
<dbReference type="RefSeq" id="WP_143165582.1">
    <property type="nucleotide sequence ID" value="NZ_FQXG01000003.1"/>
</dbReference>
<proteinExistence type="predicted"/>
<gene>
    <name evidence="1" type="ORF">SAMN02745129_2105</name>
</gene>
<evidence type="ECO:0000313" key="1">
    <source>
        <dbReference type="EMBL" id="SHH49019.1"/>
    </source>
</evidence>
<sequence length="206" mass="23918">MEWQLKGPWRSAYDAYRREITFRETDRVRQRWEGHNHDLCLALLKLQFRNKTPPQGEKLRDMAAAIYVANENKTLAVDKQRVSIDWISFAITNSEVSTTLKDCPSGRGGLRIYVEALISTLNLSKAEIQLIKDTVGGEHTEQMRTIKKATMSLPLAHASEVRDVTHYRRLSRMVLTQAFFDNCAEDFKPYRPKWSLLDKAWFKLNS</sequence>
<protein>
    <submittedName>
        <fullName evidence="1">Uncharacterized protein</fullName>
    </submittedName>
</protein>
<evidence type="ECO:0000313" key="2">
    <source>
        <dbReference type="Proteomes" id="UP000184268"/>
    </source>
</evidence>